<feature type="signal peptide" evidence="1">
    <location>
        <begin position="1"/>
        <end position="27"/>
    </location>
</feature>
<keyword evidence="1" id="KW-0732">Signal</keyword>
<proteinExistence type="predicted"/>
<organism evidence="2 3">
    <name type="scientific">Allorhodopirellula solitaria</name>
    <dbReference type="NCBI Taxonomy" id="2527987"/>
    <lineage>
        <taxon>Bacteria</taxon>
        <taxon>Pseudomonadati</taxon>
        <taxon>Planctomycetota</taxon>
        <taxon>Planctomycetia</taxon>
        <taxon>Pirellulales</taxon>
        <taxon>Pirellulaceae</taxon>
        <taxon>Allorhodopirellula</taxon>
    </lineage>
</organism>
<gene>
    <name evidence="2" type="ORF">CA85_05180</name>
</gene>
<feature type="chain" id="PRO_5022972213" evidence="1">
    <location>
        <begin position="28"/>
        <end position="179"/>
    </location>
</feature>
<reference evidence="2 3" key="1">
    <citation type="submission" date="2019-02" db="EMBL/GenBank/DDBJ databases">
        <title>Deep-cultivation of Planctomycetes and their phenomic and genomic characterization uncovers novel biology.</title>
        <authorList>
            <person name="Wiegand S."/>
            <person name="Jogler M."/>
            <person name="Boedeker C."/>
            <person name="Pinto D."/>
            <person name="Vollmers J."/>
            <person name="Rivas-Marin E."/>
            <person name="Kohn T."/>
            <person name="Peeters S.H."/>
            <person name="Heuer A."/>
            <person name="Rast P."/>
            <person name="Oberbeckmann S."/>
            <person name="Bunk B."/>
            <person name="Jeske O."/>
            <person name="Meyerdierks A."/>
            <person name="Storesund J.E."/>
            <person name="Kallscheuer N."/>
            <person name="Luecker S."/>
            <person name="Lage O.M."/>
            <person name="Pohl T."/>
            <person name="Merkel B.J."/>
            <person name="Hornburger P."/>
            <person name="Mueller R.-W."/>
            <person name="Bruemmer F."/>
            <person name="Labrenz M."/>
            <person name="Spormann A.M."/>
            <person name="Op Den Camp H."/>
            <person name="Overmann J."/>
            <person name="Amann R."/>
            <person name="Jetten M.S.M."/>
            <person name="Mascher T."/>
            <person name="Medema M.H."/>
            <person name="Devos D.P."/>
            <person name="Kaster A.-K."/>
            <person name="Ovreas L."/>
            <person name="Rohde M."/>
            <person name="Galperin M.Y."/>
            <person name="Jogler C."/>
        </authorList>
    </citation>
    <scope>NUCLEOTIDE SEQUENCE [LARGE SCALE GENOMIC DNA]</scope>
    <source>
        <strain evidence="2 3">CA85</strain>
    </source>
</reference>
<evidence type="ECO:0000256" key="1">
    <source>
        <dbReference type="SAM" id="SignalP"/>
    </source>
</evidence>
<sequence length="179" mass="18546" precursor="true">MMRMLTNWTAGLGLAALLAVVSGCQQGADVASNEGGDSPSPRSAYAVDVEPADAVPVGEARENSEDGQDITLVGLVGGSSEPFVEGLAAFTIVDPKVPYCAAEEGCPTPWDYCCQTDDVKTNIATVKIVDASGAPVAQDARDILDVKELSTVVVKGKAQRDDQGNLSVTTSEVFVRPSA</sequence>
<dbReference type="EMBL" id="SJPK01000001">
    <property type="protein sequence ID" value="TWT75229.1"/>
    <property type="molecule type" value="Genomic_DNA"/>
</dbReference>
<accession>A0A5C5YK81</accession>
<dbReference type="AlphaFoldDB" id="A0A5C5YK81"/>
<comment type="caution">
    <text evidence="2">The sequence shown here is derived from an EMBL/GenBank/DDBJ whole genome shotgun (WGS) entry which is preliminary data.</text>
</comment>
<dbReference type="Proteomes" id="UP000318053">
    <property type="component" value="Unassembled WGS sequence"/>
</dbReference>
<dbReference type="PROSITE" id="PS51257">
    <property type="entry name" value="PROKAR_LIPOPROTEIN"/>
    <property type="match status" value="1"/>
</dbReference>
<evidence type="ECO:0000313" key="2">
    <source>
        <dbReference type="EMBL" id="TWT75229.1"/>
    </source>
</evidence>
<name>A0A5C5YK81_9BACT</name>
<evidence type="ECO:0000313" key="3">
    <source>
        <dbReference type="Proteomes" id="UP000318053"/>
    </source>
</evidence>
<protein>
    <submittedName>
        <fullName evidence="2">Uncharacterized protein</fullName>
    </submittedName>
</protein>
<keyword evidence="3" id="KW-1185">Reference proteome</keyword>